<name>A0A0E0IDE6_ORYNI</name>
<protein>
    <submittedName>
        <fullName evidence="1">Uncharacterized protein</fullName>
    </submittedName>
</protein>
<accession>A0A0E0IDE6</accession>
<evidence type="ECO:0000313" key="1">
    <source>
        <dbReference type="EnsemblPlants" id="ONIVA08G20240.1"/>
    </source>
</evidence>
<proteinExistence type="predicted"/>
<dbReference type="HOGENOM" id="CLU_140653_0_0_1"/>
<evidence type="ECO:0000313" key="2">
    <source>
        <dbReference type="Proteomes" id="UP000006591"/>
    </source>
</evidence>
<dbReference type="Gramene" id="ONIVA08G20240.1">
    <property type="protein sequence ID" value="ONIVA08G20240.1"/>
    <property type="gene ID" value="ONIVA08G20240"/>
</dbReference>
<keyword evidence="2" id="KW-1185">Reference proteome</keyword>
<organism evidence="1">
    <name type="scientific">Oryza nivara</name>
    <name type="common">Indian wild rice</name>
    <name type="synonym">Oryza sativa f. spontanea</name>
    <dbReference type="NCBI Taxonomy" id="4536"/>
    <lineage>
        <taxon>Eukaryota</taxon>
        <taxon>Viridiplantae</taxon>
        <taxon>Streptophyta</taxon>
        <taxon>Embryophyta</taxon>
        <taxon>Tracheophyta</taxon>
        <taxon>Spermatophyta</taxon>
        <taxon>Magnoliopsida</taxon>
        <taxon>Liliopsida</taxon>
        <taxon>Poales</taxon>
        <taxon>Poaceae</taxon>
        <taxon>BOP clade</taxon>
        <taxon>Oryzoideae</taxon>
        <taxon>Oryzeae</taxon>
        <taxon>Oryzinae</taxon>
        <taxon>Oryza</taxon>
    </lineage>
</organism>
<reference evidence="1" key="2">
    <citation type="submission" date="2018-04" db="EMBL/GenBank/DDBJ databases">
        <title>OnivRS2 (Oryza nivara Reference Sequence Version 2).</title>
        <authorList>
            <person name="Zhang J."/>
            <person name="Kudrna D."/>
            <person name="Lee S."/>
            <person name="Talag J."/>
            <person name="Rajasekar S."/>
            <person name="Welchert J."/>
            <person name="Hsing Y.-I."/>
            <person name="Wing R.A."/>
        </authorList>
    </citation>
    <scope>NUCLEOTIDE SEQUENCE [LARGE SCALE GENOMIC DNA]</scope>
    <source>
        <strain evidence="1">SL10</strain>
    </source>
</reference>
<dbReference type="EnsemblPlants" id="ONIVA08G20240.1">
    <property type="protein sequence ID" value="ONIVA08G20240.1"/>
    <property type="gene ID" value="ONIVA08G20240"/>
</dbReference>
<reference evidence="1" key="1">
    <citation type="submission" date="2015-04" db="UniProtKB">
        <authorList>
            <consortium name="EnsemblPlants"/>
        </authorList>
    </citation>
    <scope>IDENTIFICATION</scope>
    <source>
        <strain evidence="1">SL10</strain>
    </source>
</reference>
<dbReference type="AlphaFoldDB" id="A0A0E0IDE6"/>
<dbReference type="Proteomes" id="UP000006591">
    <property type="component" value="Chromosome 8"/>
</dbReference>
<dbReference type="OMA" id="VVTTHIH"/>
<sequence>MSSRDEWTTGTRGEFHHFSSRSLARSKYQSRAQGIVVGGPIVHVSRRSSSPAAASSTVHATSELSGGGRVLSVIQAPRRSSSLMAASSTVHAMSELIASGRVLLAPRLSTSTTALSPIVVTTHIHQLQCRARAAPQHGTSLRFSNGGQAPRAIAVLSWRE</sequence>